<dbReference type="PANTHER" id="PTHR46401:SF2">
    <property type="entry name" value="GLYCOSYLTRANSFERASE WBBK-RELATED"/>
    <property type="match status" value="1"/>
</dbReference>
<dbReference type="EMBL" id="BMDU01000001">
    <property type="protein sequence ID" value="GFZ77764.1"/>
    <property type="molecule type" value="Genomic_DNA"/>
</dbReference>
<gene>
    <name evidence="4" type="primary">wbpY</name>
    <name evidence="4" type="ORF">GCM10019071_02760</name>
</gene>
<evidence type="ECO:0000259" key="3">
    <source>
        <dbReference type="Pfam" id="PF13439"/>
    </source>
</evidence>
<feature type="domain" description="Glycosyltransferase subfamily 4-like N-terminal" evidence="3">
    <location>
        <begin position="16"/>
        <end position="167"/>
    </location>
</feature>
<dbReference type="Pfam" id="PF00534">
    <property type="entry name" value="Glycos_transf_1"/>
    <property type="match status" value="1"/>
</dbReference>
<evidence type="ECO:0000313" key="4">
    <source>
        <dbReference type="EMBL" id="GFZ77764.1"/>
    </source>
</evidence>
<proteinExistence type="predicted"/>
<dbReference type="Proteomes" id="UP000628109">
    <property type="component" value="Unassembled WGS sequence"/>
</dbReference>
<keyword evidence="1" id="KW-0808">Transferase</keyword>
<evidence type="ECO:0000256" key="1">
    <source>
        <dbReference type="ARBA" id="ARBA00022679"/>
    </source>
</evidence>
<dbReference type="Pfam" id="PF13439">
    <property type="entry name" value="Glyco_transf_4"/>
    <property type="match status" value="1"/>
</dbReference>
<evidence type="ECO:0000313" key="5">
    <source>
        <dbReference type="Proteomes" id="UP000628109"/>
    </source>
</evidence>
<keyword evidence="5" id="KW-1185">Reference proteome</keyword>
<dbReference type="InterPro" id="IPR028098">
    <property type="entry name" value="Glyco_trans_4-like_N"/>
</dbReference>
<dbReference type="SUPFAM" id="SSF53756">
    <property type="entry name" value="UDP-Glycosyltransferase/glycogen phosphorylase"/>
    <property type="match status" value="1"/>
</dbReference>
<dbReference type="CDD" id="cd03809">
    <property type="entry name" value="GT4_MtfB-like"/>
    <property type="match status" value="1"/>
</dbReference>
<reference evidence="5" key="1">
    <citation type="journal article" date="2019" name="Int. J. Syst. Evol. Microbiol.">
        <title>The Global Catalogue of Microorganisms (GCM) 10K type strain sequencing project: providing services to taxonomists for standard genome sequencing and annotation.</title>
        <authorList>
            <consortium name="The Broad Institute Genomics Platform"/>
            <consortium name="The Broad Institute Genome Sequencing Center for Infectious Disease"/>
            <person name="Wu L."/>
            <person name="Ma J."/>
        </authorList>
    </citation>
    <scope>NUCLEOTIDE SEQUENCE [LARGE SCALE GENOMIC DNA]</scope>
    <source>
        <strain evidence="5">CCM 7327</strain>
    </source>
</reference>
<sequence>MRIALGAEALSPQLTGIGRYTWELASRLPQIAEVENVKLFRDNAWHDNAEQFVRPKSRPTPRRILPRKLHAWFHKREFSQRLYHGPNFFFPIQAENAVVTVHDLSVFRFPETHPAERIRQFEKEFSRSIDHARHIITDTLFIKDELIEMFGVSPQRVTAIPLGVSEEFFNLSDEHSDRALIAEYGLSNTRYCLCVATIEPRKGLDHAVRAFLKYRSSTKSDAILVIVGATGWKNSDLHKLFDDAAATGAVKFLGFVSDPALRAIYRCCSLFLYPSLYEGFGLPVLEAMASRVPVLVSNRSCLPEVSGGVAMSVNVEDYDTFQDAISEGMEDEAWRRQVIVSGLTLAKRLNWQECVKKTAALYREIN</sequence>
<name>A0ABQ1EM07_SPHSA</name>
<dbReference type="Gene3D" id="3.40.50.2000">
    <property type="entry name" value="Glycogen Phosphorylase B"/>
    <property type="match status" value="2"/>
</dbReference>
<organism evidence="4 5">
    <name type="scientific">Sphingobium fuliginis (strain ATCC 27551)</name>
    <dbReference type="NCBI Taxonomy" id="336203"/>
    <lineage>
        <taxon>Bacteria</taxon>
        <taxon>Pseudomonadati</taxon>
        <taxon>Pseudomonadota</taxon>
        <taxon>Alphaproteobacteria</taxon>
        <taxon>Sphingomonadales</taxon>
        <taxon>Sphingomonadaceae</taxon>
        <taxon>Sphingobium</taxon>
    </lineage>
</organism>
<dbReference type="InterPro" id="IPR001296">
    <property type="entry name" value="Glyco_trans_1"/>
</dbReference>
<protein>
    <submittedName>
        <fullName evidence="4">Glycosyltransferase WbpY</fullName>
    </submittedName>
</protein>
<accession>A0ABQ1EM07</accession>
<evidence type="ECO:0000259" key="2">
    <source>
        <dbReference type="Pfam" id="PF00534"/>
    </source>
</evidence>
<comment type="caution">
    <text evidence="4">The sequence shown here is derived from an EMBL/GenBank/DDBJ whole genome shotgun (WGS) entry which is preliminary data.</text>
</comment>
<feature type="domain" description="Glycosyl transferase family 1" evidence="2">
    <location>
        <begin position="188"/>
        <end position="337"/>
    </location>
</feature>
<dbReference type="PANTHER" id="PTHR46401">
    <property type="entry name" value="GLYCOSYLTRANSFERASE WBBK-RELATED"/>
    <property type="match status" value="1"/>
</dbReference>
<dbReference type="RefSeq" id="WP_130029823.1">
    <property type="nucleotide sequence ID" value="NZ_BMDU01000001.1"/>
</dbReference>